<organism evidence="4 5">
    <name type="scientific">Micavibrio aeruginosavorus</name>
    <dbReference type="NCBI Taxonomy" id="349221"/>
    <lineage>
        <taxon>Bacteria</taxon>
        <taxon>Pseudomonadati</taxon>
        <taxon>Bdellovibrionota</taxon>
        <taxon>Bdellovibrionia</taxon>
        <taxon>Bdellovibrionales</taxon>
        <taxon>Pseudobdellovibrionaceae</taxon>
        <taxon>Micavibrio</taxon>
    </lineage>
</organism>
<feature type="region of interest" description="Disordered" evidence="3">
    <location>
        <begin position="190"/>
        <end position="221"/>
    </location>
</feature>
<reference evidence="4 5" key="1">
    <citation type="submission" date="2017-08" db="EMBL/GenBank/DDBJ databases">
        <title>Infants hospitalized years apart are colonized by the same room-sourced microbial strains.</title>
        <authorList>
            <person name="Brooks B."/>
            <person name="Olm M.R."/>
            <person name="Firek B.A."/>
            <person name="Baker R."/>
            <person name="Thomas B.C."/>
            <person name="Morowitz M.J."/>
            <person name="Banfield J.F."/>
        </authorList>
    </citation>
    <scope>NUCLEOTIDE SEQUENCE [LARGE SCALE GENOMIC DNA]</scope>
    <source>
        <strain evidence="4">S2_005_002_R2_29</strain>
    </source>
</reference>
<keyword evidence="1" id="KW-0929">Antimicrobial</keyword>
<name>A0A2W5N2F6_9BACT</name>
<evidence type="ECO:0000313" key="5">
    <source>
        <dbReference type="Proteomes" id="UP000249417"/>
    </source>
</evidence>
<dbReference type="EMBL" id="QFQB01000021">
    <property type="protein sequence ID" value="PZQ46818.1"/>
    <property type="molecule type" value="Genomic_DNA"/>
</dbReference>
<dbReference type="GO" id="GO:0031640">
    <property type="term" value="P:killing of cells of another organism"/>
    <property type="evidence" value="ECO:0007669"/>
    <property type="project" value="UniProtKB-KW"/>
</dbReference>
<evidence type="ECO:0000256" key="3">
    <source>
        <dbReference type="SAM" id="MobiDB-lite"/>
    </source>
</evidence>
<proteinExistence type="predicted"/>
<evidence type="ECO:0008006" key="6">
    <source>
        <dbReference type="Google" id="ProtNLM"/>
    </source>
</evidence>
<sequence>MPDQNKNFNRPLVDDEMINIIKNYEGDVPYMYRDAKGNVTAGLGLHLRREEDALRYPFKAMISEKEFGRLATQMEKRDAYKKVQEQPYGQGYISKRYNPFENKDLLAIGLDPAASREETRRILLQEEGLLKSKMRDFDAIPHPARQALLDMQYNIGDKKFRREYQDDNNKTVKAWPKLFDALEAKDYKRASEEVRSSDVGDDRNGWRKNKMLEAERLKNTQ</sequence>
<keyword evidence="2" id="KW-0081">Bacteriolytic enzyme</keyword>
<evidence type="ECO:0000256" key="1">
    <source>
        <dbReference type="ARBA" id="ARBA00022529"/>
    </source>
</evidence>
<comment type="caution">
    <text evidence="4">The sequence shown here is derived from an EMBL/GenBank/DDBJ whole genome shotgun (WGS) entry which is preliminary data.</text>
</comment>
<dbReference type="InterPro" id="IPR023346">
    <property type="entry name" value="Lysozyme-like_dom_sf"/>
</dbReference>
<dbReference type="GO" id="GO:0003796">
    <property type="term" value="F:lysozyme activity"/>
    <property type="evidence" value="ECO:0007669"/>
    <property type="project" value="InterPro"/>
</dbReference>
<dbReference type="SUPFAM" id="SSF53955">
    <property type="entry name" value="Lysozyme-like"/>
    <property type="match status" value="1"/>
</dbReference>
<dbReference type="Gene3D" id="1.10.530.40">
    <property type="match status" value="1"/>
</dbReference>
<dbReference type="Proteomes" id="UP000249417">
    <property type="component" value="Unassembled WGS sequence"/>
</dbReference>
<evidence type="ECO:0000313" key="4">
    <source>
        <dbReference type="EMBL" id="PZQ46818.1"/>
    </source>
</evidence>
<gene>
    <name evidence="4" type="ORF">DI551_04520</name>
</gene>
<accession>A0A2W5N2F6</accession>
<protein>
    <recommendedName>
        <fullName evidence="6">Lysozyme</fullName>
    </recommendedName>
</protein>
<dbReference type="InterPro" id="IPR023347">
    <property type="entry name" value="Lysozyme_dom_sf"/>
</dbReference>
<dbReference type="AlphaFoldDB" id="A0A2W5N2F6"/>
<dbReference type="GO" id="GO:0042742">
    <property type="term" value="P:defense response to bacterium"/>
    <property type="evidence" value="ECO:0007669"/>
    <property type="project" value="UniProtKB-KW"/>
</dbReference>
<evidence type="ECO:0000256" key="2">
    <source>
        <dbReference type="ARBA" id="ARBA00022638"/>
    </source>
</evidence>